<organism evidence="1">
    <name type="scientific">Anguilla anguilla</name>
    <name type="common">European freshwater eel</name>
    <name type="synonym">Muraena anguilla</name>
    <dbReference type="NCBI Taxonomy" id="7936"/>
    <lineage>
        <taxon>Eukaryota</taxon>
        <taxon>Metazoa</taxon>
        <taxon>Chordata</taxon>
        <taxon>Craniata</taxon>
        <taxon>Vertebrata</taxon>
        <taxon>Euteleostomi</taxon>
        <taxon>Actinopterygii</taxon>
        <taxon>Neopterygii</taxon>
        <taxon>Teleostei</taxon>
        <taxon>Anguilliformes</taxon>
        <taxon>Anguillidae</taxon>
        <taxon>Anguilla</taxon>
    </lineage>
</organism>
<proteinExistence type="predicted"/>
<sequence length="29" mass="3372">MHIVYWVASFPRGNSSNGQFKLSFRPVFV</sequence>
<protein>
    <submittedName>
        <fullName evidence="1">Uncharacterized protein</fullName>
    </submittedName>
</protein>
<evidence type="ECO:0000313" key="1">
    <source>
        <dbReference type="EMBL" id="JAH72053.1"/>
    </source>
</evidence>
<dbReference type="AlphaFoldDB" id="A0A0E9V456"/>
<reference evidence="1" key="1">
    <citation type="submission" date="2014-11" db="EMBL/GenBank/DDBJ databases">
        <authorList>
            <person name="Amaro Gonzalez C."/>
        </authorList>
    </citation>
    <scope>NUCLEOTIDE SEQUENCE</scope>
</reference>
<dbReference type="EMBL" id="GBXM01036524">
    <property type="protein sequence ID" value="JAH72053.1"/>
    <property type="molecule type" value="Transcribed_RNA"/>
</dbReference>
<reference evidence="1" key="2">
    <citation type="journal article" date="2015" name="Fish Shellfish Immunol.">
        <title>Early steps in the European eel (Anguilla anguilla)-Vibrio vulnificus interaction in the gills: Role of the RtxA13 toxin.</title>
        <authorList>
            <person name="Callol A."/>
            <person name="Pajuelo D."/>
            <person name="Ebbesson L."/>
            <person name="Teles M."/>
            <person name="MacKenzie S."/>
            <person name="Amaro C."/>
        </authorList>
    </citation>
    <scope>NUCLEOTIDE SEQUENCE</scope>
</reference>
<accession>A0A0E9V456</accession>
<name>A0A0E9V456_ANGAN</name>